<dbReference type="SUPFAM" id="SSF52343">
    <property type="entry name" value="Ferredoxin reductase-like, C-terminal NADP-linked domain"/>
    <property type="match status" value="1"/>
</dbReference>
<dbReference type="RefSeq" id="WP_102110791.1">
    <property type="nucleotide sequence ID" value="NZ_BMGN01000004.1"/>
</dbReference>
<dbReference type="CDD" id="cd00207">
    <property type="entry name" value="fer2"/>
    <property type="match status" value="1"/>
</dbReference>
<dbReference type="SUPFAM" id="SSF54292">
    <property type="entry name" value="2Fe-2S ferredoxin-like"/>
    <property type="match status" value="1"/>
</dbReference>
<dbReference type="InterPro" id="IPR036010">
    <property type="entry name" value="2Fe-2S_ferredoxin-like_sf"/>
</dbReference>
<organism evidence="1 2">
    <name type="scientific">Niveispirillum cyanobacteriorum</name>
    <dbReference type="NCBI Taxonomy" id="1612173"/>
    <lineage>
        <taxon>Bacteria</taxon>
        <taxon>Pseudomonadati</taxon>
        <taxon>Pseudomonadota</taxon>
        <taxon>Alphaproteobacteria</taxon>
        <taxon>Rhodospirillales</taxon>
        <taxon>Azospirillaceae</taxon>
        <taxon>Niveispirillum</taxon>
    </lineage>
</organism>
<dbReference type="Pfam" id="PF03413">
    <property type="entry name" value="PepSY"/>
    <property type="match status" value="1"/>
</dbReference>
<accession>A0A2K9N7C5</accession>
<dbReference type="Pfam" id="PF00111">
    <property type="entry name" value="Fer2"/>
    <property type="match status" value="1"/>
</dbReference>
<dbReference type="Gene3D" id="3.10.20.30">
    <property type="match status" value="1"/>
</dbReference>
<dbReference type="CDD" id="cd06185">
    <property type="entry name" value="PDR_like"/>
    <property type="match status" value="1"/>
</dbReference>
<evidence type="ECO:0000313" key="1">
    <source>
        <dbReference type="EMBL" id="AUN29041.1"/>
    </source>
</evidence>
<dbReference type="PROSITE" id="PS00197">
    <property type="entry name" value="2FE2S_FER_1"/>
    <property type="match status" value="1"/>
</dbReference>
<dbReference type="PRINTS" id="PR00409">
    <property type="entry name" value="PHDIOXRDTASE"/>
</dbReference>
<dbReference type="OrthoDB" id="9792185at2"/>
<proteinExistence type="predicted"/>
<dbReference type="PROSITE" id="PS51085">
    <property type="entry name" value="2FE2S_FER_2"/>
    <property type="match status" value="1"/>
</dbReference>
<dbReference type="Proteomes" id="UP000234752">
    <property type="component" value="Chromosome eg_1"/>
</dbReference>
<sequence>MRLLAWVHRWLGLPLSLLLLMQALTGAIVLFKHEANDLLHHAALTADGSPPLPLQTLVGGVLRDRPDARLLRIDYPETPDSTYILRLDRGGTEWRLSVDPGSGQVNREATVAGWPIEWLFDLHYTLLLGKDGQTISGLSGLGLLILSITGPVLWWRGRPRGRGLFMVATSGGRARLLRDLHRLTGVLAALPLIILSFTGVMVALKVWTSVLVGVIAPVSGKPAPLVVARAGQPLLPLDQIIAAARADRPGAPIRNVRFPGGSGRVVLVFLEDETAPRPDATWQVWLNAYDGSILARYTDATMPAGSRFMEWMLPIHTGSAGGLALRLFWCLSALGLAGLLVTGAWGWLARRAVSPRTLHVVATDPLSPGVMGLRLRRPFGLSVRAEPGAHIDLHLTGGLIRQYSLTNAPGDRSAYAIAVQLEPAGRGGSRAMHALRVGDLVRVGLPRNSFPLDRSVPHHLLLAAGIGITPIIAMADALAGDGAPFTLHYATRDAAGVLFADRLSRLGDRVHLYPADAVPRHRLDIRTVMASAPPGTHVQACGPARFLADIRQAAHDLGWDGARVHLEGFAPTGPGTDAQPFRARLPDGRIIQVPADQTLAQALTTAGLHVAVSCGQGVCGTCTLPLRSGHALHKDQCLSPQERQTLITPCCSRGVGDIAVG</sequence>
<name>A0A2K9N7C5_9PROT</name>
<dbReference type="Pfam" id="PF03929">
    <property type="entry name" value="PepSY_TM"/>
    <property type="match status" value="1"/>
</dbReference>
<dbReference type="Gene3D" id="3.40.50.80">
    <property type="entry name" value="Nucleotide-binding domain of ferredoxin-NADP reductase (FNR) module"/>
    <property type="match status" value="1"/>
</dbReference>
<dbReference type="InterPro" id="IPR039261">
    <property type="entry name" value="FNR_nucleotide-bd"/>
</dbReference>
<dbReference type="InterPro" id="IPR012675">
    <property type="entry name" value="Beta-grasp_dom_sf"/>
</dbReference>
<dbReference type="KEGG" id="ncb:C0V82_01335"/>
<reference evidence="1 2" key="1">
    <citation type="submission" date="2017-12" db="EMBL/GenBank/DDBJ databases">
        <title>Genomes of bacteria within cyanobacterial aggregates.</title>
        <authorList>
            <person name="Cai H."/>
        </authorList>
    </citation>
    <scope>NUCLEOTIDE SEQUENCE [LARGE SCALE GENOMIC DNA]</scope>
    <source>
        <strain evidence="1 2">TH16</strain>
    </source>
</reference>
<gene>
    <name evidence="1" type="ORF">C0V82_01335</name>
</gene>
<dbReference type="GO" id="GO:0016491">
    <property type="term" value="F:oxidoreductase activity"/>
    <property type="evidence" value="ECO:0007669"/>
    <property type="project" value="InterPro"/>
</dbReference>
<dbReference type="InterPro" id="IPR025711">
    <property type="entry name" value="PepSY"/>
</dbReference>
<dbReference type="InterPro" id="IPR017938">
    <property type="entry name" value="Riboflavin_synthase-like_b-brl"/>
</dbReference>
<keyword evidence="2" id="KW-1185">Reference proteome</keyword>
<dbReference type="InterPro" id="IPR006058">
    <property type="entry name" value="2Fe2S_fd_BS"/>
</dbReference>
<dbReference type="InterPro" id="IPR005625">
    <property type="entry name" value="PepSY-ass_TM"/>
</dbReference>
<dbReference type="InterPro" id="IPR017927">
    <property type="entry name" value="FAD-bd_FR_type"/>
</dbReference>
<dbReference type="Gene3D" id="2.40.30.10">
    <property type="entry name" value="Translation factors"/>
    <property type="match status" value="1"/>
</dbReference>
<dbReference type="EMBL" id="CP025611">
    <property type="protein sequence ID" value="AUN29041.1"/>
    <property type="molecule type" value="Genomic_DNA"/>
</dbReference>
<dbReference type="PANTHER" id="PTHR34219">
    <property type="entry name" value="IRON-REGULATED INNER MEMBRANE PROTEIN-RELATED"/>
    <property type="match status" value="1"/>
</dbReference>
<protein>
    <submittedName>
        <fullName evidence="1">Uncharacterized protein</fullName>
    </submittedName>
</protein>
<dbReference type="SUPFAM" id="SSF63380">
    <property type="entry name" value="Riboflavin synthase domain-like"/>
    <property type="match status" value="1"/>
</dbReference>
<dbReference type="AlphaFoldDB" id="A0A2K9N7C5"/>
<evidence type="ECO:0000313" key="2">
    <source>
        <dbReference type="Proteomes" id="UP000234752"/>
    </source>
</evidence>
<dbReference type="GO" id="GO:0051537">
    <property type="term" value="F:2 iron, 2 sulfur cluster binding"/>
    <property type="evidence" value="ECO:0007669"/>
    <property type="project" value="InterPro"/>
</dbReference>
<dbReference type="PROSITE" id="PS51384">
    <property type="entry name" value="FAD_FR"/>
    <property type="match status" value="1"/>
</dbReference>
<dbReference type="InterPro" id="IPR001041">
    <property type="entry name" value="2Fe-2S_ferredoxin-type"/>
</dbReference>